<dbReference type="STRING" id="1058.SAMN05421783_101105"/>
<evidence type="ECO:0000313" key="2">
    <source>
        <dbReference type="EMBL" id="SDW02010.1"/>
    </source>
</evidence>
<dbReference type="OrthoDB" id="6717649at2"/>
<sequence>MQALILFFVELCALRRTPQDLPASEILLGVVAVASLFVGVMIGLVADLSIGASLGQTLFELAITLGALFVALRIMRLDARFIQSGTALLGSGIVIGAIALIPLSFNPTGSQETDLAALGALLLLVVFVWSVVVTGHILRHTFQISLGQGAAIAVAFKVGVVLLMGIAFGGA</sequence>
<feature type="transmembrane region" description="Helical" evidence="1">
    <location>
        <begin position="58"/>
        <end position="75"/>
    </location>
</feature>
<keyword evidence="1" id="KW-0812">Transmembrane</keyword>
<gene>
    <name evidence="2" type="ORF">SAMN05421783_101105</name>
</gene>
<feature type="transmembrane region" description="Helical" evidence="1">
    <location>
        <begin position="150"/>
        <end position="170"/>
    </location>
</feature>
<keyword evidence="1" id="KW-0472">Membrane</keyword>
<proteinExistence type="predicted"/>
<accession>A0A1H2Q4M5</accession>
<keyword evidence="3" id="KW-1185">Reference proteome</keyword>
<evidence type="ECO:0000313" key="3">
    <source>
        <dbReference type="Proteomes" id="UP000198816"/>
    </source>
</evidence>
<feature type="transmembrane region" description="Helical" evidence="1">
    <location>
        <begin position="87"/>
        <end position="105"/>
    </location>
</feature>
<keyword evidence="1" id="KW-1133">Transmembrane helix</keyword>
<feature type="transmembrane region" description="Helical" evidence="1">
    <location>
        <begin position="26"/>
        <end position="46"/>
    </location>
</feature>
<protein>
    <submittedName>
        <fullName evidence="2">Uncharacterized protein</fullName>
    </submittedName>
</protein>
<organism evidence="2 3">
    <name type="scientific">Thiocapsa roseopersicina</name>
    <dbReference type="NCBI Taxonomy" id="1058"/>
    <lineage>
        <taxon>Bacteria</taxon>
        <taxon>Pseudomonadati</taxon>
        <taxon>Pseudomonadota</taxon>
        <taxon>Gammaproteobacteria</taxon>
        <taxon>Chromatiales</taxon>
        <taxon>Chromatiaceae</taxon>
        <taxon>Thiocapsa</taxon>
    </lineage>
</organism>
<dbReference type="Proteomes" id="UP000198816">
    <property type="component" value="Unassembled WGS sequence"/>
</dbReference>
<feature type="transmembrane region" description="Helical" evidence="1">
    <location>
        <begin position="117"/>
        <end position="138"/>
    </location>
</feature>
<dbReference type="EMBL" id="FNNZ01000001">
    <property type="protein sequence ID" value="SDW02010.1"/>
    <property type="molecule type" value="Genomic_DNA"/>
</dbReference>
<name>A0A1H2Q4M5_THIRO</name>
<evidence type="ECO:0000256" key="1">
    <source>
        <dbReference type="SAM" id="Phobius"/>
    </source>
</evidence>
<dbReference type="AlphaFoldDB" id="A0A1H2Q4M5"/>
<reference evidence="3" key="1">
    <citation type="submission" date="2016-10" db="EMBL/GenBank/DDBJ databases">
        <authorList>
            <person name="Varghese N."/>
            <person name="Submissions S."/>
        </authorList>
    </citation>
    <scope>NUCLEOTIDE SEQUENCE [LARGE SCALE GENOMIC DNA]</scope>
    <source>
        <strain evidence="3">DSM 217</strain>
    </source>
</reference>